<evidence type="ECO:0000313" key="6">
    <source>
        <dbReference type="Proteomes" id="UP001165296"/>
    </source>
</evidence>
<evidence type="ECO:0000259" key="4">
    <source>
        <dbReference type="Pfam" id="PF14257"/>
    </source>
</evidence>
<accession>A0ABS8AWZ4</accession>
<gene>
    <name evidence="5" type="ORF">LGH74_20225</name>
</gene>
<dbReference type="RefSeq" id="WP_226178908.1">
    <property type="nucleotide sequence ID" value="NZ_JAJADR010000006.1"/>
</dbReference>
<feature type="coiled-coil region" evidence="1">
    <location>
        <begin position="190"/>
        <end position="217"/>
    </location>
</feature>
<sequence>MKISALLPVLLVLAACSTHSDSEQAVEDKMLRTNELMEAPPLAGAGAPITDHMLSQAAPDADETAPVSAAPAPTRKLIYHARVRVRVEDLAQANARMDTLVRAYGAYVSESSEKREDGEWAHSMEIRVLPTRFQALLNNLSGLGTLESKLLGTDDVTSEHADVAARLRTKRALEQRYIALLGQAKKVSEILEIEEKLGDVRGEIESVESRLKTLNDQVAYSTITLSYFQVIPLTAPDAPVLSFGSRLVQAFYDGWSLFTDLLLGLVSAWPLLLVAAASFWGIRTWWRRRRRNRVQASA</sequence>
<keyword evidence="1" id="KW-0175">Coiled coil</keyword>
<keyword evidence="2" id="KW-0812">Transmembrane</keyword>
<dbReference type="Proteomes" id="UP001165296">
    <property type="component" value="Unassembled WGS sequence"/>
</dbReference>
<keyword evidence="2" id="KW-1133">Transmembrane helix</keyword>
<dbReference type="Pfam" id="PF14257">
    <property type="entry name" value="DUF4349"/>
    <property type="match status" value="1"/>
</dbReference>
<feature type="transmembrane region" description="Helical" evidence="2">
    <location>
        <begin position="261"/>
        <end position="282"/>
    </location>
</feature>
<keyword evidence="2" id="KW-0472">Membrane</keyword>
<reference evidence="5" key="1">
    <citation type="submission" date="2021-10" db="EMBL/GenBank/DDBJ databases">
        <authorList>
            <person name="Dean J.D."/>
            <person name="Kim M.K."/>
            <person name="Newey C.N."/>
            <person name="Stoker T.S."/>
            <person name="Thompson D.W."/>
            <person name="Grose J.H."/>
        </authorList>
    </citation>
    <scope>NUCLEOTIDE SEQUENCE</scope>
    <source>
        <strain evidence="5">BT178</strain>
    </source>
</reference>
<organism evidence="5 6">
    <name type="scientific">Hymenobacter lucidus</name>
    <dbReference type="NCBI Taxonomy" id="2880930"/>
    <lineage>
        <taxon>Bacteria</taxon>
        <taxon>Pseudomonadati</taxon>
        <taxon>Bacteroidota</taxon>
        <taxon>Cytophagia</taxon>
        <taxon>Cytophagales</taxon>
        <taxon>Hymenobacteraceae</taxon>
        <taxon>Hymenobacter</taxon>
    </lineage>
</organism>
<keyword evidence="3" id="KW-0732">Signal</keyword>
<feature type="domain" description="DUF4349" evidence="4">
    <location>
        <begin position="75"/>
        <end position="282"/>
    </location>
</feature>
<evidence type="ECO:0000256" key="1">
    <source>
        <dbReference type="SAM" id="Coils"/>
    </source>
</evidence>
<comment type="caution">
    <text evidence="5">The sequence shown here is derived from an EMBL/GenBank/DDBJ whole genome shotgun (WGS) entry which is preliminary data.</text>
</comment>
<protein>
    <submittedName>
        <fullName evidence="5">DUF4349 domain-containing protein</fullName>
    </submittedName>
</protein>
<keyword evidence="6" id="KW-1185">Reference proteome</keyword>
<evidence type="ECO:0000313" key="5">
    <source>
        <dbReference type="EMBL" id="MCB2410330.1"/>
    </source>
</evidence>
<evidence type="ECO:0000256" key="2">
    <source>
        <dbReference type="SAM" id="Phobius"/>
    </source>
</evidence>
<dbReference type="PROSITE" id="PS51257">
    <property type="entry name" value="PROKAR_LIPOPROTEIN"/>
    <property type="match status" value="1"/>
</dbReference>
<dbReference type="InterPro" id="IPR025645">
    <property type="entry name" value="DUF4349"/>
</dbReference>
<feature type="chain" id="PRO_5047370241" evidence="3">
    <location>
        <begin position="21"/>
        <end position="298"/>
    </location>
</feature>
<proteinExistence type="predicted"/>
<feature type="signal peptide" evidence="3">
    <location>
        <begin position="1"/>
        <end position="20"/>
    </location>
</feature>
<dbReference type="EMBL" id="JAJADR010000006">
    <property type="protein sequence ID" value="MCB2410330.1"/>
    <property type="molecule type" value="Genomic_DNA"/>
</dbReference>
<evidence type="ECO:0000256" key="3">
    <source>
        <dbReference type="SAM" id="SignalP"/>
    </source>
</evidence>
<name>A0ABS8AWZ4_9BACT</name>